<evidence type="ECO:0000256" key="1">
    <source>
        <dbReference type="ARBA" id="ARBA00022555"/>
    </source>
</evidence>
<keyword evidence="5" id="KW-0436">Ligase</keyword>
<gene>
    <name evidence="5" type="ORF">MNEG_2461</name>
</gene>
<keyword evidence="2 3" id="KW-0694">RNA-binding</keyword>
<dbReference type="OrthoDB" id="19141at2759"/>
<dbReference type="InterPro" id="IPR012340">
    <property type="entry name" value="NA-bd_OB-fold"/>
</dbReference>
<keyword evidence="1 3" id="KW-0820">tRNA-binding</keyword>
<accession>A0A0D2LFY9</accession>
<proteinExistence type="predicted"/>
<dbReference type="RefSeq" id="XP_013904513.1">
    <property type="nucleotide sequence ID" value="XM_014049059.1"/>
</dbReference>
<dbReference type="GeneID" id="25735339"/>
<dbReference type="EMBL" id="KK100498">
    <property type="protein sequence ID" value="KIZ05494.1"/>
    <property type="molecule type" value="Genomic_DNA"/>
</dbReference>
<dbReference type="AlphaFoldDB" id="A0A0D2LFY9"/>
<dbReference type="PANTHER" id="PTHR11586:SF37">
    <property type="entry name" value="TRNA-BINDING DOMAIN-CONTAINING PROTEIN"/>
    <property type="match status" value="1"/>
</dbReference>
<dbReference type="Pfam" id="PF01588">
    <property type="entry name" value="tRNA_bind"/>
    <property type="match status" value="1"/>
</dbReference>
<dbReference type="Proteomes" id="UP000054498">
    <property type="component" value="Unassembled WGS sequence"/>
</dbReference>
<evidence type="ECO:0000256" key="2">
    <source>
        <dbReference type="ARBA" id="ARBA00022884"/>
    </source>
</evidence>
<dbReference type="SUPFAM" id="SSF50249">
    <property type="entry name" value="Nucleic acid-binding proteins"/>
    <property type="match status" value="1"/>
</dbReference>
<keyword evidence="6" id="KW-1185">Reference proteome</keyword>
<dbReference type="InterPro" id="IPR051270">
    <property type="entry name" value="Tyrosine-tRNA_ligase_regulator"/>
</dbReference>
<dbReference type="Gene3D" id="2.40.50.140">
    <property type="entry name" value="Nucleic acid-binding proteins"/>
    <property type="match status" value="1"/>
</dbReference>
<sequence>MAASSAIDKAIAKLDAILAGVAASASAAQVPAASTAAAAAKPAKAAASKPATPAAAAAGDPTAFQAKVQIKVARILSAVPQPNSEKLLKLSADLGAGDTRQIMAGLQQYLKPEDLVGKLLCVVSNLKPAKLAGEPSEAMVLAAEGTGSGGEAIVRALVPPEGSQPGDPVHLDGASPVANPKVLKLDEWRKVSPGLVVAGGHATYGGTALMTARGYVTLPPEITDGCEIH</sequence>
<dbReference type="KEGG" id="mng:MNEG_2461"/>
<evidence type="ECO:0000313" key="5">
    <source>
        <dbReference type="EMBL" id="KIZ05494.1"/>
    </source>
</evidence>
<evidence type="ECO:0000259" key="4">
    <source>
        <dbReference type="PROSITE" id="PS50886"/>
    </source>
</evidence>
<dbReference type="STRING" id="145388.A0A0D2LFY9"/>
<dbReference type="EC" id="6.1.1.10" evidence="5"/>
<evidence type="ECO:0000256" key="3">
    <source>
        <dbReference type="PROSITE-ProRule" id="PRU00209"/>
    </source>
</evidence>
<dbReference type="PROSITE" id="PS50886">
    <property type="entry name" value="TRBD"/>
    <property type="match status" value="1"/>
</dbReference>
<name>A0A0D2LFY9_9CHLO</name>
<evidence type="ECO:0000313" key="6">
    <source>
        <dbReference type="Proteomes" id="UP000054498"/>
    </source>
</evidence>
<dbReference type="InterPro" id="IPR002547">
    <property type="entry name" value="tRNA-bd_dom"/>
</dbReference>
<keyword evidence="5" id="KW-0030">Aminoacyl-tRNA synthetase</keyword>
<protein>
    <submittedName>
        <fullName evidence="5">Methionyl-tRNA synthetase</fullName>
        <ecNumber evidence="5">6.1.1.10</ecNumber>
    </submittedName>
</protein>
<dbReference type="GO" id="GO:0004825">
    <property type="term" value="F:methionine-tRNA ligase activity"/>
    <property type="evidence" value="ECO:0007669"/>
    <property type="project" value="UniProtKB-EC"/>
</dbReference>
<dbReference type="PANTHER" id="PTHR11586">
    <property type="entry name" value="TRNA-AMINOACYLATION COFACTOR ARC1 FAMILY MEMBER"/>
    <property type="match status" value="1"/>
</dbReference>
<organism evidence="5 6">
    <name type="scientific">Monoraphidium neglectum</name>
    <dbReference type="NCBI Taxonomy" id="145388"/>
    <lineage>
        <taxon>Eukaryota</taxon>
        <taxon>Viridiplantae</taxon>
        <taxon>Chlorophyta</taxon>
        <taxon>core chlorophytes</taxon>
        <taxon>Chlorophyceae</taxon>
        <taxon>CS clade</taxon>
        <taxon>Sphaeropleales</taxon>
        <taxon>Selenastraceae</taxon>
        <taxon>Monoraphidium</taxon>
    </lineage>
</organism>
<feature type="domain" description="TRNA-binding" evidence="4">
    <location>
        <begin position="64"/>
        <end position="170"/>
    </location>
</feature>
<reference evidence="5 6" key="1">
    <citation type="journal article" date="2013" name="BMC Genomics">
        <title>Reconstruction of the lipid metabolism for the microalga Monoraphidium neglectum from its genome sequence reveals characteristics suitable for biofuel production.</title>
        <authorList>
            <person name="Bogen C."/>
            <person name="Al-Dilaimi A."/>
            <person name="Albersmeier A."/>
            <person name="Wichmann J."/>
            <person name="Grundmann M."/>
            <person name="Rupp O."/>
            <person name="Lauersen K.J."/>
            <person name="Blifernez-Klassen O."/>
            <person name="Kalinowski J."/>
            <person name="Goesmann A."/>
            <person name="Mussgnug J.H."/>
            <person name="Kruse O."/>
        </authorList>
    </citation>
    <scope>NUCLEOTIDE SEQUENCE [LARGE SCALE GENOMIC DNA]</scope>
    <source>
        <strain evidence="5 6">SAG 48.87</strain>
    </source>
</reference>
<dbReference type="GO" id="GO:0000049">
    <property type="term" value="F:tRNA binding"/>
    <property type="evidence" value="ECO:0007669"/>
    <property type="project" value="UniProtKB-UniRule"/>
</dbReference>